<dbReference type="InterPro" id="IPR040356">
    <property type="entry name" value="SPEAR"/>
</dbReference>
<dbReference type="PANTHER" id="PTHR33388:SF1">
    <property type="entry name" value="PROTEIN SPEAR2"/>
    <property type="match status" value="1"/>
</dbReference>
<organism evidence="4 5">
    <name type="scientific">Datura stramonium</name>
    <name type="common">Jimsonweed</name>
    <name type="synonym">Common thornapple</name>
    <dbReference type="NCBI Taxonomy" id="4076"/>
    <lineage>
        <taxon>Eukaryota</taxon>
        <taxon>Viridiplantae</taxon>
        <taxon>Streptophyta</taxon>
        <taxon>Embryophyta</taxon>
        <taxon>Tracheophyta</taxon>
        <taxon>Spermatophyta</taxon>
        <taxon>Magnoliopsida</taxon>
        <taxon>eudicotyledons</taxon>
        <taxon>Gunneridae</taxon>
        <taxon>Pentapetalae</taxon>
        <taxon>asterids</taxon>
        <taxon>lamiids</taxon>
        <taxon>Solanales</taxon>
        <taxon>Solanaceae</taxon>
        <taxon>Solanoideae</taxon>
        <taxon>Datureae</taxon>
        <taxon>Datura</taxon>
    </lineage>
</organism>
<proteinExistence type="predicted"/>
<gene>
    <name evidence="4" type="ORF">HAX54_043337</name>
</gene>
<keyword evidence="2" id="KW-0805">Transcription regulation</keyword>
<accession>A0ABS8SPC8</accession>
<evidence type="ECO:0000256" key="2">
    <source>
        <dbReference type="ARBA" id="ARBA00023015"/>
    </source>
</evidence>
<sequence length="328" mass="36029">MAEAIMTIEEHTNSASATKKLKQKKVPQRGLGVAQLERIRLEEQQIKDEILPPNSTVSSQDSSFRALKPPSALIKNCEFRLNSSTPFLDILSPMALQSPKQVNVSEGEMDLSAILGKGYGDDDDCSKLYSGKYTSEEDLNCVVIQPPIFSLPQYQQPACSSSMRVGIKRPYPFPPEYPRIPAFHCKFPPRYDAPVCTANSDSRTFYKRQVALKSRTLSDAKTSNVIRENRALNGDFLTLAPPTAVGAGNQQAFSNSAPPNIELFKFDTVPFQEVAEEPPSTRSGLNSSVPQPVFRFFPSANVQIGQAGNNKSNCHSEVGGKVDLSLKL</sequence>
<evidence type="ECO:0000313" key="5">
    <source>
        <dbReference type="Proteomes" id="UP000823775"/>
    </source>
</evidence>
<evidence type="ECO:0000256" key="3">
    <source>
        <dbReference type="ARBA" id="ARBA00023163"/>
    </source>
</evidence>
<keyword evidence="1" id="KW-0678">Repressor</keyword>
<comment type="caution">
    <text evidence="4">The sequence shown here is derived from an EMBL/GenBank/DDBJ whole genome shotgun (WGS) entry which is preliminary data.</text>
</comment>
<protein>
    <submittedName>
        <fullName evidence="4">Uncharacterized protein</fullName>
    </submittedName>
</protein>
<dbReference type="Proteomes" id="UP000823775">
    <property type="component" value="Unassembled WGS sequence"/>
</dbReference>
<dbReference type="PANTHER" id="PTHR33388">
    <property type="entry name" value="OS01G0212500 PROTEIN"/>
    <property type="match status" value="1"/>
</dbReference>
<dbReference type="EMBL" id="JACEIK010000647">
    <property type="protein sequence ID" value="MCD7460344.1"/>
    <property type="molecule type" value="Genomic_DNA"/>
</dbReference>
<evidence type="ECO:0000256" key="1">
    <source>
        <dbReference type="ARBA" id="ARBA00022491"/>
    </source>
</evidence>
<keyword evidence="5" id="KW-1185">Reference proteome</keyword>
<evidence type="ECO:0000313" key="4">
    <source>
        <dbReference type="EMBL" id="MCD7460344.1"/>
    </source>
</evidence>
<name>A0ABS8SPC8_DATST</name>
<reference evidence="4 5" key="1">
    <citation type="journal article" date="2021" name="BMC Genomics">
        <title>Datura genome reveals duplications of psychoactive alkaloid biosynthetic genes and high mutation rate following tissue culture.</title>
        <authorList>
            <person name="Rajewski A."/>
            <person name="Carter-House D."/>
            <person name="Stajich J."/>
            <person name="Litt A."/>
        </authorList>
    </citation>
    <scope>NUCLEOTIDE SEQUENCE [LARGE SCALE GENOMIC DNA]</scope>
    <source>
        <strain evidence="4">AR-01</strain>
    </source>
</reference>
<keyword evidence="3" id="KW-0804">Transcription</keyword>